<dbReference type="SUPFAM" id="SSF56059">
    <property type="entry name" value="Glutathione synthetase ATP-binding domain-like"/>
    <property type="match status" value="1"/>
</dbReference>
<dbReference type="Proteomes" id="UP000192478">
    <property type="component" value="Chromosome"/>
</dbReference>
<dbReference type="EMBL" id="CP017603">
    <property type="protein sequence ID" value="AOY74623.1"/>
    <property type="molecule type" value="Genomic_DNA"/>
</dbReference>
<dbReference type="InterPro" id="IPR002192">
    <property type="entry name" value="PPDK_AMP/ATP-bd"/>
</dbReference>
<dbReference type="InterPro" id="IPR013815">
    <property type="entry name" value="ATP_grasp_subdomain_1"/>
</dbReference>
<keyword evidence="4" id="KW-1185">Reference proteome</keyword>
<sequence>MGNMVKSFKVLTPELQVHAGGKGGMLVKIYQGGYPVPDGFAVRSFGLSEDSAQASFTGEFESVLNVGTDKDIKKAIDAVISEVIL</sequence>
<reference evidence="3 5" key="2">
    <citation type="submission" date="2017-03" db="EMBL/GenBank/DDBJ databases">
        <title>Complete sequence of Clostridium formicaceticum DSM 92.</title>
        <authorList>
            <person name="Poehlein A."/>
            <person name="Karl M."/>
            <person name="Bengelsdorf F.R."/>
            <person name="Duerre P."/>
            <person name="Daniel R."/>
        </authorList>
    </citation>
    <scope>NUCLEOTIDE SEQUENCE [LARGE SCALE GENOMIC DNA]</scope>
    <source>
        <strain evidence="3 5">DSM 92</strain>
    </source>
</reference>
<dbReference type="Gene3D" id="3.30.1490.20">
    <property type="entry name" value="ATP-grasp fold, A domain"/>
    <property type="match status" value="1"/>
</dbReference>
<organism evidence="3 5">
    <name type="scientific">Clostridium formicaceticum</name>
    <dbReference type="NCBI Taxonomy" id="1497"/>
    <lineage>
        <taxon>Bacteria</taxon>
        <taxon>Bacillati</taxon>
        <taxon>Bacillota</taxon>
        <taxon>Clostridia</taxon>
        <taxon>Eubacteriales</taxon>
        <taxon>Clostridiaceae</taxon>
        <taxon>Clostridium</taxon>
    </lineage>
</organism>
<dbReference type="KEGG" id="cfm:BJL90_00810"/>
<evidence type="ECO:0000313" key="3">
    <source>
        <dbReference type="EMBL" id="ARE88987.1"/>
    </source>
</evidence>
<dbReference type="AlphaFoldDB" id="A0AAC9RNZ0"/>
<dbReference type="GO" id="GO:0005524">
    <property type="term" value="F:ATP binding"/>
    <property type="evidence" value="ECO:0007669"/>
    <property type="project" value="InterPro"/>
</dbReference>
<gene>
    <name evidence="2" type="ORF">BJL90_00810</name>
    <name evidence="3" type="ORF">CLFO_33930</name>
</gene>
<dbReference type="Proteomes" id="UP000177894">
    <property type="component" value="Chromosome"/>
</dbReference>
<dbReference type="EMBL" id="CP020559">
    <property type="protein sequence ID" value="ARE88987.1"/>
    <property type="molecule type" value="Genomic_DNA"/>
</dbReference>
<dbReference type="GO" id="GO:0016301">
    <property type="term" value="F:kinase activity"/>
    <property type="evidence" value="ECO:0007669"/>
    <property type="project" value="InterPro"/>
</dbReference>
<proteinExistence type="predicted"/>
<reference evidence="2 4" key="1">
    <citation type="submission" date="2016-10" db="EMBL/GenBank/DDBJ databases">
        <title>Complete Genome Sequence of Acetogen Clostridium formicoaceticum ATCC 27076.</title>
        <authorList>
            <person name="Bao T."/>
            <person name="Cheng C."/>
            <person name="Zhao J."/>
            <person name="Yang S.-T."/>
            <person name="Wang J."/>
            <person name="Wang M."/>
        </authorList>
    </citation>
    <scope>NUCLEOTIDE SEQUENCE [LARGE SCALE GENOMIC DNA]</scope>
    <source>
        <strain evidence="2 4">ATCC 27076</strain>
    </source>
</reference>
<name>A0AAC9RNZ0_9CLOT</name>
<evidence type="ECO:0000313" key="4">
    <source>
        <dbReference type="Proteomes" id="UP000177894"/>
    </source>
</evidence>
<feature type="domain" description="Pyruvate phosphate dikinase AMP/ATP-binding" evidence="1">
    <location>
        <begin position="40"/>
        <end position="82"/>
    </location>
</feature>
<accession>A0AAC9RNZ0</accession>
<dbReference type="Pfam" id="PF01326">
    <property type="entry name" value="PPDK_N"/>
    <property type="match status" value="1"/>
</dbReference>
<evidence type="ECO:0000313" key="2">
    <source>
        <dbReference type="EMBL" id="AOY74623.1"/>
    </source>
</evidence>
<protein>
    <submittedName>
        <fullName evidence="3">Phosphoenolpyruvate synthase</fullName>
    </submittedName>
</protein>
<evidence type="ECO:0000259" key="1">
    <source>
        <dbReference type="Pfam" id="PF01326"/>
    </source>
</evidence>
<dbReference type="RefSeq" id="WP_070963458.1">
    <property type="nucleotide sequence ID" value="NZ_CP017603.1"/>
</dbReference>
<evidence type="ECO:0000313" key="5">
    <source>
        <dbReference type="Proteomes" id="UP000192478"/>
    </source>
</evidence>